<proteinExistence type="predicted"/>
<gene>
    <name evidence="2" type="ORF">DAPPUDRAFT_236764</name>
</gene>
<dbReference type="Proteomes" id="UP000000305">
    <property type="component" value="Unassembled WGS sequence"/>
</dbReference>
<evidence type="ECO:0000313" key="3">
    <source>
        <dbReference type="Proteomes" id="UP000000305"/>
    </source>
</evidence>
<accession>E9G313</accession>
<feature type="compositionally biased region" description="Basic residues" evidence="1">
    <location>
        <begin position="70"/>
        <end position="80"/>
    </location>
</feature>
<evidence type="ECO:0000313" key="2">
    <source>
        <dbReference type="EMBL" id="EFX86409.1"/>
    </source>
</evidence>
<protein>
    <submittedName>
        <fullName evidence="2">Uncharacterized protein</fullName>
    </submittedName>
</protein>
<feature type="region of interest" description="Disordered" evidence="1">
    <location>
        <begin position="67"/>
        <end position="101"/>
    </location>
</feature>
<dbReference type="InParanoid" id="E9G313"/>
<dbReference type="AlphaFoldDB" id="E9G313"/>
<dbReference type="HOGENOM" id="CLU_2294470_0_0_1"/>
<dbReference type="EMBL" id="GL732530">
    <property type="protein sequence ID" value="EFX86409.1"/>
    <property type="molecule type" value="Genomic_DNA"/>
</dbReference>
<keyword evidence="3" id="KW-1185">Reference proteome</keyword>
<evidence type="ECO:0000256" key="1">
    <source>
        <dbReference type="SAM" id="MobiDB-lite"/>
    </source>
</evidence>
<feature type="compositionally biased region" description="Polar residues" evidence="1">
    <location>
        <begin position="83"/>
        <end position="95"/>
    </location>
</feature>
<dbReference type="KEGG" id="dpx:DAPPUDRAFT_236764"/>
<organism evidence="2 3">
    <name type="scientific">Daphnia pulex</name>
    <name type="common">Water flea</name>
    <dbReference type="NCBI Taxonomy" id="6669"/>
    <lineage>
        <taxon>Eukaryota</taxon>
        <taxon>Metazoa</taxon>
        <taxon>Ecdysozoa</taxon>
        <taxon>Arthropoda</taxon>
        <taxon>Crustacea</taxon>
        <taxon>Branchiopoda</taxon>
        <taxon>Diplostraca</taxon>
        <taxon>Cladocera</taxon>
        <taxon>Anomopoda</taxon>
        <taxon>Daphniidae</taxon>
        <taxon>Daphnia</taxon>
    </lineage>
</organism>
<reference evidence="2 3" key="1">
    <citation type="journal article" date="2011" name="Science">
        <title>The ecoresponsive genome of Daphnia pulex.</title>
        <authorList>
            <person name="Colbourne J.K."/>
            <person name="Pfrender M.E."/>
            <person name="Gilbert D."/>
            <person name="Thomas W.K."/>
            <person name="Tucker A."/>
            <person name="Oakley T.H."/>
            <person name="Tokishita S."/>
            <person name="Aerts A."/>
            <person name="Arnold G.J."/>
            <person name="Basu M.K."/>
            <person name="Bauer D.J."/>
            <person name="Caceres C.E."/>
            <person name="Carmel L."/>
            <person name="Casola C."/>
            <person name="Choi J.H."/>
            <person name="Detter J.C."/>
            <person name="Dong Q."/>
            <person name="Dusheyko S."/>
            <person name="Eads B.D."/>
            <person name="Frohlich T."/>
            <person name="Geiler-Samerotte K.A."/>
            <person name="Gerlach D."/>
            <person name="Hatcher P."/>
            <person name="Jogdeo S."/>
            <person name="Krijgsveld J."/>
            <person name="Kriventseva E.V."/>
            <person name="Kultz D."/>
            <person name="Laforsch C."/>
            <person name="Lindquist E."/>
            <person name="Lopez J."/>
            <person name="Manak J.R."/>
            <person name="Muller J."/>
            <person name="Pangilinan J."/>
            <person name="Patwardhan R.P."/>
            <person name="Pitluck S."/>
            <person name="Pritham E.J."/>
            <person name="Rechtsteiner A."/>
            <person name="Rho M."/>
            <person name="Rogozin I.B."/>
            <person name="Sakarya O."/>
            <person name="Salamov A."/>
            <person name="Schaack S."/>
            <person name="Shapiro H."/>
            <person name="Shiga Y."/>
            <person name="Skalitzky C."/>
            <person name="Smith Z."/>
            <person name="Souvorov A."/>
            <person name="Sung W."/>
            <person name="Tang Z."/>
            <person name="Tsuchiya D."/>
            <person name="Tu H."/>
            <person name="Vos H."/>
            <person name="Wang M."/>
            <person name="Wolf Y.I."/>
            <person name="Yamagata H."/>
            <person name="Yamada T."/>
            <person name="Ye Y."/>
            <person name="Shaw J.R."/>
            <person name="Andrews J."/>
            <person name="Crease T.J."/>
            <person name="Tang H."/>
            <person name="Lucas S.M."/>
            <person name="Robertson H.M."/>
            <person name="Bork P."/>
            <person name="Koonin E.V."/>
            <person name="Zdobnov E.M."/>
            <person name="Grigoriev I.V."/>
            <person name="Lynch M."/>
            <person name="Boore J.L."/>
        </authorList>
    </citation>
    <scope>NUCLEOTIDE SEQUENCE [LARGE SCALE GENOMIC DNA]</scope>
</reference>
<name>E9G313_DAPPU</name>
<sequence length="101" mass="11740">MFGDNDTSTHRPLTIPSVATLSFKRRPYPLVSLSHLMKVTQYYHTTRLPTARNKWTIQNGIVRIEDPISRRTHRHDKKKTTTPSVSENMATQGQQTKDHKR</sequence>